<feature type="compositionally biased region" description="Polar residues" evidence="1">
    <location>
        <begin position="347"/>
        <end position="361"/>
    </location>
</feature>
<feature type="compositionally biased region" description="Polar residues" evidence="1">
    <location>
        <begin position="209"/>
        <end position="218"/>
    </location>
</feature>
<feature type="compositionally biased region" description="Low complexity" evidence="1">
    <location>
        <begin position="39"/>
        <end position="54"/>
    </location>
</feature>
<feature type="non-terminal residue" evidence="2">
    <location>
        <position position="801"/>
    </location>
</feature>
<protein>
    <submittedName>
        <fullName evidence="2">Uncharacterized protein</fullName>
    </submittedName>
</protein>
<evidence type="ECO:0000256" key="1">
    <source>
        <dbReference type="SAM" id="MobiDB-lite"/>
    </source>
</evidence>
<feature type="region of interest" description="Disordered" evidence="1">
    <location>
        <begin position="648"/>
        <end position="681"/>
    </location>
</feature>
<reference evidence="2" key="1">
    <citation type="journal article" date="2023" name="Mol. Phylogenet. Evol.">
        <title>Genome-scale phylogeny and comparative genomics of the fungal order Sordariales.</title>
        <authorList>
            <person name="Hensen N."/>
            <person name="Bonometti L."/>
            <person name="Westerberg I."/>
            <person name="Brannstrom I.O."/>
            <person name="Guillou S."/>
            <person name="Cros-Aarteil S."/>
            <person name="Calhoun S."/>
            <person name="Haridas S."/>
            <person name="Kuo A."/>
            <person name="Mondo S."/>
            <person name="Pangilinan J."/>
            <person name="Riley R."/>
            <person name="LaButti K."/>
            <person name="Andreopoulos B."/>
            <person name="Lipzen A."/>
            <person name="Chen C."/>
            <person name="Yan M."/>
            <person name="Daum C."/>
            <person name="Ng V."/>
            <person name="Clum A."/>
            <person name="Steindorff A."/>
            <person name="Ohm R.A."/>
            <person name="Martin F."/>
            <person name="Silar P."/>
            <person name="Natvig D.O."/>
            <person name="Lalanne C."/>
            <person name="Gautier V."/>
            <person name="Ament-Velasquez S.L."/>
            <person name="Kruys A."/>
            <person name="Hutchinson M.I."/>
            <person name="Powell A.J."/>
            <person name="Barry K."/>
            <person name="Miller A.N."/>
            <person name="Grigoriev I.V."/>
            <person name="Debuchy R."/>
            <person name="Gladieux P."/>
            <person name="Hiltunen Thoren M."/>
            <person name="Johannesson H."/>
        </authorList>
    </citation>
    <scope>NUCLEOTIDE SEQUENCE</scope>
    <source>
        <strain evidence="2">PSN293</strain>
    </source>
</reference>
<feature type="region of interest" description="Disordered" evidence="1">
    <location>
        <begin position="725"/>
        <end position="754"/>
    </location>
</feature>
<feature type="compositionally biased region" description="Acidic residues" evidence="1">
    <location>
        <begin position="309"/>
        <end position="318"/>
    </location>
</feature>
<proteinExistence type="predicted"/>
<comment type="caution">
    <text evidence="2">The sequence shown here is derived from an EMBL/GenBank/DDBJ whole genome shotgun (WGS) entry which is preliminary data.</text>
</comment>
<feature type="region of interest" description="Disordered" evidence="1">
    <location>
        <begin position="517"/>
        <end position="587"/>
    </location>
</feature>
<evidence type="ECO:0000313" key="3">
    <source>
        <dbReference type="Proteomes" id="UP001301769"/>
    </source>
</evidence>
<feature type="compositionally biased region" description="Basic and acidic residues" evidence="1">
    <location>
        <begin position="169"/>
        <end position="183"/>
    </location>
</feature>
<feature type="compositionally biased region" description="Low complexity" evidence="1">
    <location>
        <begin position="527"/>
        <end position="552"/>
    </location>
</feature>
<dbReference type="EMBL" id="MU858125">
    <property type="protein sequence ID" value="KAK4212552.1"/>
    <property type="molecule type" value="Genomic_DNA"/>
</dbReference>
<name>A0AAN6Y9G9_9PEZI</name>
<organism evidence="2 3">
    <name type="scientific">Rhypophila decipiens</name>
    <dbReference type="NCBI Taxonomy" id="261697"/>
    <lineage>
        <taxon>Eukaryota</taxon>
        <taxon>Fungi</taxon>
        <taxon>Dikarya</taxon>
        <taxon>Ascomycota</taxon>
        <taxon>Pezizomycotina</taxon>
        <taxon>Sordariomycetes</taxon>
        <taxon>Sordariomycetidae</taxon>
        <taxon>Sordariales</taxon>
        <taxon>Naviculisporaceae</taxon>
        <taxon>Rhypophila</taxon>
    </lineage>
</organism>
<gene>
    <name evidence="2" type="ORF">QBC37DRAFT_465726</name>
</gene>
<feature type="compositionally biased region" description="Basic and acidic residues" evidence="1">
    <location>
        <begin position="252"/>
        <end position="264"/>
    </location>
</feature>
<feature type="compositionally biased region" description="Polar residues" evidence="1">
    <location>
        <begin position="132"/>
        <end position="141"/>
    </location>
</feature>
<evidence type="ECO:0000313" key="2">
    <source>
        <dbReference type="EMBL" id="KAK4212552.1"/>
    </source>
</evidence>
<dbReference type="Proteomes" id="UP001301769">
    <property type="component" value="Unassembled WGS sequence"/>
</dbReference>
<accession>A0AAN6Y9G9</accession>
<feature type="compositionally biased region" description="Polar residues" evidence="1">
    <location>
        <begin position="568"/>
        <end position="587"/>
    </location>
</feature>
<sequence length="801" mass="85238">MMDDPWGSPWTTADNDKDQKAPPSPTKSDLEPPPRAFLSVSSSPRIPSIVSQSPWADNEDGFGDWSAPEAGNSQPGWGGAWASPSPSLTTPSRDDEFGKSSPIAWPGNIAVPKPRSSSIRQPSPDPWASEFSAKTPTNDGPSTPKPIPESFESDLKENGNANIIITSEWDDHVPLDSVEKEEAIPDDGFTLPPPEEPAIQEKLEEPATQGESARSSLDSPVRGRTGRSSSPSDEENDQEHERQDSPITSIDEDSKARQKVDRKTSGKVQELVVKFDSIARAASQEPPLVSRARSKSNPDDTSRSPDAAEFGDFEDADEEVPRRPSTAGEQPSTPRSFEESSSFKSQFDVNTTSPRSNVSTVDSKRQSMGKMEPVTFDVDVSKIDDLLGMQTPKTAAELCDAYLGISDYIITDSFTEISERKSWYRISRLGSSRKHNAGDDENYRRVTWATSTVRMDTIKIVRRWMEEDSIAGRANLGGGTSKTQRNMFGWDSSAEPVTLDAVFGKRKAHARASSLKLAAPLQPPSPSLSFASSTIETPETAAPPKAAAQRPASLALPGPASFGWETESPVSQKHPPTQPVVQQQSAQIVPETVSVPSNGSLSLANQAAPVEDEDDEDDWGEMVVSPAGAKAPWNGFPDIADAFSAPPVVPPATDVGEPPTSSGPGTEIPNPGLAPAPATSADADAWASVDFSIFEKPVAGDQAAHSGTSTAADSLASLLSPTSAAATSTQAGSTATGVTRAAEPRSNLTPTTPLEIAPPVVVADMGDSVGTRMDDLTSPSPPDEAVLRIIANLPDLSYMLR</sequence>
<feature type="region of interest" description="Disordered" evidence="1">
    <location>
        <begin position="1"/>
        <end position="368"/>
    </location>
</feature>
<feature type="compositionally biased region" description="Low complexity" evidence="1">
    <location>
        <begin position="725"/>
        <end position="739"/>
    </location>
</feature>
<reference evidence="2" key="2">
    <citation type="submission" date="2023-05" db="EMBL/GenBank/DDBJ databases">
        <authorList>
            <consortium name="Lawrence Berkeley National Laboratory"/>
            <person name="Steindorff A."/>
            <person name="Hensen N."/>
            <person name="Bonometti L."/>
            <person name="Westerberg I."/>
            <person name="Brannstrom I.O."/>
            <person name="Guillou S."/>
            <person name="Cros-Aarteil S."/>
            <person name="Calhoun S."/>
            <person name="Haridas S."/>
            <person name="Kuo A."/>
            <person name="Mondo S."/>
            <person name="Pangilinan J."/>
            <person name="Riley R."/>
            <person name="Labutti K."/>
            <person name="Andreopoulos B."/>
            <person name="Lipzen A."/>
            <person name="Chen C."/>
            <person name="Yanf M."/>
            <person name="Daum C."/>
            <person name="Ng V."/>
            <person name="Clum A."/>
            <person name="Ohm R."/>
            <person name="Martin F."/>
            <person name="Silar P."/>
            <person name="Natvig D."/>
            <person name="Lalanne C."/>
            <person name="Gautier V."/>
            <person name="Ament-Velasquez S.L."/>
            <person name="Kruys A."/>
            <person name="Hutchinson M.I."/>
            <person name="Powell A.J."/>
            <person name="Barry K."/>
            <person name="Miller A.N."/>
            <person name="Grigoriev I.V."/>
            <person name="Debuchy R."/>
            <person name="Gladieux P."/>
            <person name="Thoren M.H."/>
            <person name="Johannesson H."/>
        </authorList>
    </citation>
    <scope>NUCLEOTIDE SEQUENCE</scope>
    <source>
        <strain evidence="2">PSN293</strain>
    </source>
</reference>
<keyword evidence="3" id="KW-1185">Reference proteome</keyword>
<dbReference type="AlphaFoldDB" id="A0AAN6Y9G9"/>